<dbReference type="Gene3D" id="3.30.420.40">
    <property type="match status" value="2"/>
</dbReference>
<dbReference type="Gene3D" id="1.10.10.10">
    <property type="entry name" value="Winged helix-like DNA-binding domain superfamily/Winged helix DNA-binding domain"/>
    <property type="match status" value="1"/>
</dbReference>
<dbReference type="InterPro" id="IPR036388">
    <property type="entry name" value="WH-like_DNA-bd_sf"/>
</dbReference>
<evidence type="ECO:0000256" key="1">
    <source>
        <dbReference type="ARBA" id="ARBA00006479"/>
    </source>
</evidence>
<gene>
    <name evidence="2" type="ORF">DVA86_00270</name>
</gene>
<evidence type="ECO:0000313" key="2">
    <source>
        <dbReference type="EMBL" id="AXK31311.1"/>
    </source>
</evidence>
<evidence type="ECO:0000313" key="3">
    <source>
        <dbReference type="Proteomes" id="UP000254425"/>
    </source>
</evidence>
<dbReference type="PANTHER" id="PTHR18964">
    <property type="entry name" value="ROK (REPRESSOR, ORF, KINASE) FAMILY"/>
    <property type="match status" value="1"/>
</dbReference>
<accession>A0A345XI45</accession>
<sequence>MAERNRRTVRDLRRTNRAAVLRRLYFDGPLSRQELGPLTSLSSGSVSNVVADLLGDGLVEEAGSVESDGGRPRTLLRVAPHSGSLIGVDVGETRVRVELFDLALTEVARAERPLDDEGHDVDRVVRHVLDGLAGVLDDAGLPAGRLVGIGVGVPGIVDHSTPGGTVVHGQTVGWDAVPLEDLLRRRLRRELPGLPSEVPLLLDNGARTMGQAEMWFGAGRGARDAVIALIGSGVGACVITDGLPYGGATSSAGEWGHTVLNMRGRRCRCGARGCLEAYVGAGAVLERWREAGGAPRGTDEESALAELLSVGSRAATSVLEETAEYLGAGIADLINLFNPERIVLGGWAGLALGPRLLPGVRRTAAEYALRYPAAGTAIELGRLGPDAVTVGAATLPLRRFLDAGGREEGHPRVALSAATGSVPHRE</sequence>
<dbReference type="InterPro" id="IPR043129">
    <property type="entry name" value="ATPase_NBD"/>
</dbReference>
<proteinExistence type="inferred from homology"/>
<dbReference type="RefSeq" id="WP_208874706.1">
    <property type="nucleotide sequence ID" value="NZ_CP031320.1"/>
</dbReference>
<dbReference type="AlphaFoldDB" id="A0A345XI45"/>
<dbReference type="SUPFAM" id="SSF46785">
    <property type="entry name" value="Winged helix' DNA-binding domain"/>
    <property type="match status" value="1"/>
</dbReference>
<dbReference type="SUPFAM" id="SSF53067">
    <property type="entry name" value="Actin-like ATPase domain"/>
    <property type="match status" value="1"/>
</dbReference>
<dbReference type="InterPro" id="IPR036390">
    <property type="entry name" value="WH_DNA-bd_sf"/>
</dbReference>
<protein>
    <submittedName>
        <fullName evidence="2">ROK family transcriptional regulator</fullName>
    </submittedName>
</protein>
<dbReference type="EMBL" id="CP031320">
    <property type="protein sequence ID" value="AXK31311.1"/>
    <property type="molecule type" value="Genomic_DNA"/>
</dbReference>
<keyword evidence="3" id="KW-1185">Reference proteome</keyword>
<dbReference type="KEGG" id="sarm:DVA86_00270"/>
<dbReference type="PANTHER" id="PTHR18964:SF149">
    <property type="entry name" value="BIFUNCTIONAL UDP-N-ACETYLGLUCOSAMINE 2-EPIMERASE_N-ACETYLMANNOSAMINE KINASE"/>
    <property type="match status" value="1"/>
</dbReference>
<organism evidence="2 3">
    <name type="scientific">Streptomyces armeniacus</name>
    <dbReference type="NCBI Taxonomy" id="83291"/>
    <lineage>
        <taxon>Bacteria</taxon>
        <taxon>Bacillati</taxon>
        <taxon>Actinomycetota</taxon>
        <taxon>Actinomycetes</taxon>
        <taxon>Kitasatosporales</taxon>
        <taxon>Streptomycetaceae</taxon>
        <taxon>Streptomyces</taxon>
    </lineage>
</organism>
<dbReference type="Proteomes" id="UP000254425">
    <property type="component" value="Chromosome"/>
</dbReference>
<reference evidence="2 3" key="1">
    <citation type="submission" date="2018-07" db="EMBL/GenBank/DDBJ databases">
        <title>Draft genome of the type strain Streptomyces armeniacus ATCC 15676.</title>
        <authorList>
            <person name="Labana P."/>
            <person name="Gosse J.T."/>
            <person name="Boddy C.N."/>
        </authorList>
    </citation>
    <scope>NUCLEOTIDE SEQUENCE [LARGE SCALE GENOMIC DNA]</scope>
    <source>
        <strain evidence="2 3">ATCC 15676</strain>
    </source>
</reference>
<name>A0A345XI45_9ACTN</name>
<dbReference type="Pfam" id="PF00480">
    <property type="entry name" value="ROK"/>
    <property type="match status" value="1"/>
</dbReference>
<dbReference type="InterPro" id="IPR000600">
    <property type="entry name" value="ROK"/>
</dbReference>
<comment type="similarity">
    <text evidence="1">Belongs to the ROK (NagC/XylR) family.</text>
</comment>